<dbReference type="Proteomes" id="UP000694388">
    <property type="component" value="Unplaced"/>
</dbReference>
<protein>
    <submittedName>
        <fullName evidence="1">Uncharacterized protein</fullName>
    </submittedName>
</protein>
<accession>A0A8C4Q342</accession>
<evidence type="ECO:0000313" key="1">
    <source>
        <dbReference type="Ensembl" id="ENSEBUP00000009204.1"/>
    </source>
</evidence>
<organism evidence="1 2">
    <name type="scientific">Eptatretus burgeri</name>
    <name type="common">Inshore hagfish</name>
    <dbReference type="NCBI Taxonomy" id="7764"/>
    <lineage>
        <taxon>Eukaryota</taxon>
        <taxon>Metazoa</taxon>
        <taxon>Chordata</taxon>
        <taxon>Craniata</taxon>
        <taxon>Vertebrata</taxon>
        <taxon>Cyclostomata</taxon>
        <taxon>Myxini</taxon>
        <taxon>Myxiniformes</taxon>
        <taxon>Myxinidae</taxon>
        <taxon>Eptatretinae</taxon>
        <taxon>Eptatretus</taxon>
    </lineage>
</organism>
<reference evidence="1" key="2">
    <citation type="submission" date="2025-09" db="UniProtKB">
        <authorList>
            <consortium name="Ensembl"/>
        </authorList>
    </citation>
    <scope>IDENTIFICATION</scope>
</reference>
<name>A0A8C4Q342_EPTBU</name>
<keyword evidence="2" id="KW-1185">Reference proteome</keyword>
<dbReference type="AlphaFoldDB" id="A0A8C4Q342"/>
<dbReference type="Ensembl" id="ENSEBUT00000009725.1">
    <property type="protein sequence ID" value="ENSEBUP00000009204.1"/>
    <property type="gene ID" value="ENSEBUG00000005943.1"/>
</dbReference>
<proteinExistence type="predicted"/>
<evidence type="ECO:0000313" key="2">
    <source>
        <dbReference type="Proteomes" id="UP000694388"/>
    </source>
</evidence>
<reference evidence="1" key="1">
    <citation type="submission" date="2025-08" db="UniProtKB">
        <authorList>
            <consortium name="Ensembl"/>
        </authorList>
    </citation>
    <scope>IDENTIFICATION</scope>
</reference>
<sequence length="190" mass="21061">MIPSSGGPVRVKKSSGRSNYHSSVFHNVRSLPLPNWSGSFQLSAKDARLKKGERAKIKYIKPVSSSVSVRRRFRKRSTNSPTTRMATTIAATSVTPIAITDFTATSYLTTTTFHTVTQQPQPPSSPVTTVVNGRRIDAKWPVKHNYSKYYVHINCTTIMIEGEVIVEGFIRSTMPEAGFDLLGPCHTLTF</sequence>